<dbReference type="Proteomes" id="UP001054889">
    <property type="component" value="Unassembled WGS sequence"/>
</dbReference>
<sequence length="262" mass="29609">MQRIWRSILRPRSLPRVLPAAFETSRRHPSSFAGRDPVPLKPAALALPDELDQLSRSDYEPWHMEHYIGVRSEEKQGSLIEMTSLKRGIVLLSDVLFEFDMRIKTGENEEDDIQLIDGLIHYDDHIKFDTPFTSRISGNCGAVDMCFTAIDWGVEAVIEVTISEVQSDFDLSLSSIVCLEDVLKEVQLFYGAAREMGIKRSVVAVPLDTTMHLKLKIGQKGSDVDAVHHCSFDARLHGCTNRQIKLVMACISLKVTWRPPLF</sequence>
<dbReference type="AlphaFoldDB" id="A0AAV5FPS3"/>
<protein>
    <recommendedName>
        <fullName evidence="1">DUF6598 domain-containing protein</fullName>
    </recommendedName>
</protein>
<gene>
    <name evidence="2" type="primary">gb25115</name>
    <name evidence="2" type="ORF">PR202_gb25115</name>
</gene>
<feature type="domain" description="DUF6598" evidence="1">
    <location>
        <begin position="76"/>
        <end position="255"/>
    </location>
</feature>
<evidence type="ECO:0000259" key="1">
    <source>
        <dbReference type="Pfam" id="PF20241"/>
    </source>
</evidence>
<organism evidence="2 3">
    <name type="scientific">Eleusine coracana subsp. coracana</name>
    <dbReference type="NCBI Taxonomy" id="191504"/>
    <lineage>
        <taxon>Eukaryota</taxon>
        <taxon>Viridiplantae</taxon>
        <taxon>Streptophyta</taxon>
        <taxon>Embryophyta</taxon>
        <taxon>Tracheophyta</taxon>
        <taxon>Spermatophyta</taxon>
        <taxon>Magnoliopsida</taxon>
        <taxon>Liliopsida</taxon>
        <taxon>Poales</taxon>
        <taxon>Poaceae</taxon>
        <taxon>PACMAD clade</taxon>
        <taxon>Chloridoideae</taxon>
        <taxon>Cynodonteae</taxon>
        <taxon>Eleusininae</taxon>
        <taxon>Eleusine</taxon>
    </lineage>
</organism>
<dbReference type="PANTHER" id="PTHR33065:SF19">
    <property type="entry name" value="OS11G0130700 PROTEIN"/>
    <property type="match status" value="1"/>
</dbReference>
<name>A0AAV5FPS3_ELECO</name>
<evidence type="ECO:0000313" key="3">
    <source>
        <dbReference type="Proteomes" id="UP001054889"/>
    </source>
</evidence>
<comment type="caution">
    <text evidence="2">The sequence shown here is derived from an EMBL/GenBank/DDBJ whole genome shotgun (WGS) entry which is preliminary data.</text>
</comment>
<evidence type="ECO:0000313" key="2">
    <source>
        <dbReference type="EMBL" id="GJN36271.1"/>
    </source>
</evidence>
<dbReference type="InterPro" id="IPR046533">
    <property type="entry name" value="DUF6598"/>
</dbReference>
<accession>A0AAV5FPS3</accession>
<proteinExistence type="predicted"/>
<dbReference type="PANTHER" id="PTHR33065">
    <property type="entry name" value="OS07G0486400 PROTEIN"/>
    <property type="match status" value="1"/>
</dbReference>
<dbReference type="Pfam" id="PF20241">
    <property type="entry name" value="DUF6598"/>
    <property type="match status" value="1"/>
</dbReference>
<keyword evidence="3" id="KW-1185">Reference proteome</keyword>
<reference evidence="2" key="1">
    <citation type="journal article" date="2018" name="DNA Res.">
        <title>Multiple hybrid de novo genome assembly of finger millet, an orphan allotetraploid crop.</title>
        <authorList>
            <person name="Hatakeyama M."/>
            <person name="Aluri S."/>
            <person name="Balachadran M.T."/>
            <person name="Sivarajan S.R."/>
            <person name="Patrignani A."/>
            <person name="Gruter S."/>
            <person name="Poveda L."/>
            <person name="Shimizu-Inatsugi R."/>
            <person name="Baeten J."/>
            <person name="Francoijs K.J."/>
            <person name="Nataraja K.N."/>
            <person name="Reddy Y.A.N."/>
            <person name="Phadnis S."/>
            <person name="Ravikumar R.L."/>
            <person name="Schlapbach R."/>
            <person name="Sreeman S.M."/>
            <person name="Shimizu K.K."/>
        </authorList>
    </citation>
    <scope>NUCLEOTIDE SEQUENCE</scope>
</reference>
<reference evidence="2" key="2">
    <citation type="submission" date="2021-12" db="EMBL/GenBank/DDBJ databases">
        <title>Resequencing data analysis of finger millet.</title>
        <authorList>
            <person name="Hatakeyama M."/>
            <person name="Aluri S."/>
            <person name="Balachadran M.T."/>
            <person name="Sivarajan S.R."/>
            <person name="Poveda L."/>
            <person name="Shimizu-Inatsugi R."/>
            <person name="Schlapbach R."/>
            <person name="Sreeman S.M."/>
            <person name="Shimizu K.K."/>
        </authorList>
    </citation>
    <scope>NUCLEOTIDE SEQUENCE</scope>
</reference>
<dbReference type="EMBL" id="BQKI01000088">
    <property type="protein sequence ID" value="GJN36271.1"/>
    <property type="molecule type" value="Genomic_DNA"/>
</dbReference>